<keyword evidence="1" id="KW-0645">Protease</keyword>
<dbReference type="InterPro" id="IPR023828">
    <property type="entry name" value="Peptidase_S8_Ser-AS"/>
</dbReference>
<dbReference type="CDD" id="cd05562">
    <property type="entry name" value="Peptidases_S53_like"/>
    <property type="match status" value="1"/>
</dbReference>
<dbReference type="AlphaFoldDB" id="A0A0G4ERJ4"/>
<feature type="domain" description="Peptidase S8/S53" evidence="8">
    <location>
        <begin position="656"/>
        <end position="716"/>
    </location>
</feature>
<dbReference type="OrthoDB" id="10256524at2759"/>
<dbReference type="EC" id="3.4.21.62" evidence="5"/>
<dbReference type="SUPFAM" id="SSF52743">
    <property type="entry name" value="Subtilisin-like"/>
    <property type="match status" value="1"/>
</dbReference>
<evidence type="ECO:0000256" key="2">
    <source>
        <dbReference type="ARBA" id="ARBA00022801"/>
    </source>
</evidence>
<name>A0A0G4ERJ4_VITBC</name>
<evidence type="ECO:0000256" key="1">
    <source>
        <dbReference type="ARBA" id="ARBA00022670"/>
    </source>
</evidence>
<evidence type="ECO:0000313" key="10">
    <source>
        <dbReference type="Proteomes" id="UP000041254"/>
    </source>
</evidence>
<gene>
    <name evidence="9" type="ORF">Vbra_12750</name>
</gene>
<dbReference type="InterPro" id="IPR036852">
    <property type="entry name" value="Peptidase_S8/S53_dom_sf"/>
</dbReference>
<dbReference type="PhylomeDB" id="A0A0G4ERJ4"/>
<evidence type="ECO:0000256" key="3">
    <source>
        <dbReference type="ARBA" id="ARBA00022825"/>
    </source>
</evidence>
<dbReference type="PANTHER" id="PTHR42884">
    <property type="entry name" value="PROPROTEIN CONVERTASE SUBTILISIN/KEXIN-RELATED"/>
    <property type="match status" value="1"/>
</dbReference>
<evidence type="ECO:0000256" key="7">
    <source>
        <dbReference type="SAM" id="SignalP"/>
    </source>
</evidence>
<evidence type="ECO:0000256" key="5">
    <source>
        <dbReference type="ARBA" id="ARBA00023619"/>
    </source>
</evidence>
<proteinExistence type="predicted"/>
<dbReference type="InterPro" id="IPR000209">
    <property type="entry name" value="Peptidase_S8/S53_dom"/>
</dbReference>
<dbReference type="Proteomes" id="UP000041254">
    <property type="component" value="Unassembled WGS sequence"/>
</dbReference>
<dbReference type="PANTHER" id="PTHR42884:SF14">
    <property type="entry name" value="NEUROENDOCRINE CONVERTASE 1"/>
    <property type="match status" value="1"/>
</dbReference>
<dbReference type="InParanoid" id="A0A0G4ERJ4"/>
<dbReference type="EMBL" id="CDMY01000295">
    <property type="protein sequence ID" value="CEM00182.1"/>
    <property type="molecule type" value="Genomic_DNA"/>
</dbReference>
<dbReference type="GO" id="GO:0004252">
    <property type="term" value="F:serine-type endopeptidase activity"/>
    <property type="evidence" value="ECO:0007669"/>
    <property type="project" value="UniProtKB-EC"/>
</dbReference>
<keyword evidence="3" id="KW-0720">Serine protease</keyword>
<evidence type="ECO:0000256" key="6">
    <source>
        <dbReference type="SAM" id="MobiDB-lite"/>
    </source>
</evidence>
<accession>A0A0G4ERJ4</accession>
<evidence type="ECO:0000256" key="4">
    <source>
        <dbReference type="ARBA" id="ARBA00023529"/>
    </source>
</evidence>
<dbReference type="Pfam" id="PF00082">
    <property type="entry name" value="Peptidase_S8"/>
    <property type="match status" value="1"/>
</dbReference>
<comment type="catalytic activity">
    <reaction evidence="4">
        <text>Hydrolysis of proteins with broad specificity for peptide bonds, and a preference for a large uncharged residue in P1. Hydrolyzes peptide amides.</text>
        <dbReference type="EC" id="3.4.21.62"/>
    </reaction>
</comment>
<reference evidence="9 10" key="1">
    <citation type="submission" date="2014-11" db="EMBL/GenBank/DDBJ databases">
        <authorList>
            <person name="Zhu J."/>
            <person name="Qi W."/>
            <person name="Song R."/>
        </authorList>
    </citation>
    <scope>NUCLEOTIDE SEQUENCE [LARGE SCALE GENOMIC DNA]</scope>
</reference>
<feature type="compositionally biased region" description="Basic and acidic residues" evidence="6">
    <location>
        <begin position="225"/>
        <end position="234"/>
    </location>
</feature>
<protein>
    <recommendedName>
        <fullName evidence="5">subtilisin</fullName>
        <ecNumber evidence="5">3.4.21.62</ecNumber>
    </recommendedName>
</protein>
<keyword evidence="2" id="KW-0378">Hydrolase</keyword>
<feature type="signal peptide" evidence="7">
    <location>
        <begin position="1"/>
        <end position="17"/>
    </location>
</feature>
<dbReference type="VEuPathDB" id="CryptoDB:Vbra_12750"/>
<feature type="region of interest" description="Disordered" evidence="6">
    <location>
        <begin position="207"/>
        <end position="253"/>
    </location>
</feature>
<feature type="chain" id="PRO_5005187747" description="subtilisin" evidence="7">
    <location>
        <begin position="18"/>
        <end position="749"/>
    </location>
</feature>
<dbReference type="Gene3D" id="3.40.50.200">
    <property type="entry name" value="Peptidase S8/S53 domain"/>
    <property type="match status" value="1"/>
</dbReference>
<dbReference type="GO" id="GO:0016485">
    <property type="term" value="P:protein processing"/>
    <property type="evidence" value="ECO:0007669"/>
    <property type="project" value="TreeGrafter"/>
</dbReference>
<sequence length="749" mass="80847">MRHLCLFFAACCITAHAQQTLRKPVASTDTQSKKRVVDEVAPIAKTVLETVDVDLKRLTKAKDLSIDNTLYTLHFLHLEQRLHEALKGKQLPVDPFAVSKGVAFATTFQTFRGLFRDSEKLRRFMRDTHTQATTKGVIVDMTIMPWVFRQEGGIESLERRLQRMGITKVARYQHVISALLPYGKIGDLTRIKAVRVLRAAQAKIGPTSRTHPHYGARPIVSSLAREPRAGREGRGGGPSAPSSKSGLVTSEGDKAMGTDIVRDTFAVNGSTLRCIGILSDSFNFLGRQEKLIASGDLPENIIVLQDIDEVLDMEEGVEPTDEGSGIAELIFDVVPGIPALAFHTAQGGQANFARGIERLTSESKCSVTVDDIIYSAEPFFATGIVGQAVNKVAAKGTAYYSAAGNTGTPGLFGRFNNVGRRTDVTLPDGSTVTYEFHRFKETGSIDLPFTLGPGVMSLFVLQWDQPHFTVFGPPGALTDLDILIYDRSRPLQLLFIGAETSFGADPVEVLPIINPFVSPLELNLRIGKYIPPKQAGTPPGPDPNLIALVDMANDAVLPTRSTSPTSFGHSNAQGASAVGASFYANTTNFGTAPPLVNDFSSRGSFPLVFRKNGSRIVPPIERQVVKFVGPDGANTRFFPSRSYLPDVDLDGDGNPNFSGTSASAPHVAALAALIREKDPSLTPRQIQMLLMETADDMNDPATPGFDVGIDEKTGAGFVNGPAAFRALSSRRAYPQEAELATSSLDYGRG</sequence>
<evidence type="ECO:0000259" key="8">
    <source>
        <dbReference type="Pfam" id="PF00082"/>
    </source>
</evidence>
<keyword evidence="10" id="KW-1185">Reference proteome</keyword>
<dbReference type="InterPro" id="IPR034075">
    <property type="entry name" value="Glr3161-like_dom"/>
</dbReference>
<dbReference type="PROSITE" id="PS00138">
    <property type="entry name" value="SUBTILASE_SER"/>
    <property type="match status" value="1"/>
</dbReference>
<dbReference type="GO" id="GO:0016020">
    <property type="term" value="C:membrane"/>
    <property type="evidence" value="ECO:0007669"/>
    <property type="project" value="TreeGrafter"/>
</dbReference>
<organism evidence="9 10">
    <name type="scientific">Vitrella brassicaformis (strain CCMP3155)</name>
    <dbReference type="NCBI Taxonomy" id="1169540"/>
    <lineage>
        <taxon>Eukaryota</taxon>
        <taxon>Sar</taxon>
        <taxon>Alveolata</taxon>
        <taxon>Colpodellida</taxon>
        <taxon>Vitrellaceae</taxon>
        <taxon>Vitrella</taxon>
    </lineage>
</organism>
<keyword evidence="7" id="KW-0732">Signal</keyword>
<evidence type="ECO:0000313" key="9">
    <source>
        <dbReference type="EMBL" id="CEM00182.1"/>
    </source>
</evidence>